<reference evidence="9" key="3">
    <citation type="submission" date="2024-03" db="EMBL/GenBank/DDBJ databases">
        <title>The Genome Sequence of Enterococcus sp. DIV0242b.</title>
        <authorList>
            <consortium name="The Broad Institute Genomics Platform"/>
            <consortium name="The Broad Institute Microbial Omics Core"/>
            <consortium name="The Broad Institute Genomic Center for Infectious Diseases"/>
            <person name="Earl A."/>
            <person name="Manson A."/>
            <person name="Gilmore M."/>
            <person name="Schwartman J."/>
            <person name="Shea T."/>
            <person name="Abouelleil A."/>
            <person name="Cao P."/>
            <person name="Chapman S."/>
            <person name="Cusick C."/>
            <person name="Young S."/>
            <person name="Neafsey D."/>
            <person name="Nusbaum C."/>
            <person name="Birren B."/>
        </authorList>
    </citation>
    <scope>NUCLEOTIDE SEQUENCE</scope>
    <source>
        <strain evidence="9">9E7_DIV0242</strain>
    </source>
</reference>
<keyword evidence="3" id="KW-0378">Hydrolase</keyword>
<dbReference type="Proteomes" id="UP000195141">
    <property type="component" value="Chromosome"/>
</dbReference>
<dbReference type="RefSeq" id="WP_086348793.1">
    <property type="nucleotide sequence ID" value="NZ_CP147247.1"/>
</dbReference>
<organism evidence="8">
    <name type="scientific">Candidatus Enterococcus clewellii</name>
    <dbReference type="NCBI Taxonomy" id="1834193"/>
    <lineage>
        <taxon>Bacteria</taxon>
        <taxon>Bacillati</taxon>
        <taxon>Bacillota</taxon>
        <taxon>Bacilli</taxon>
        <taxon>Lactobacillales</taxon>
        <taxon>Enterococcaceae</taxon>
        <taxon>Enterococcus</taxon>
    </lineage>
</organism>
<dbReference type="InterPro" id="IPR000064">
    <property type="entry name" value="NLP_P60_dom"/>
</dbReference>
<evidence type="ECO:0000256" key="4">
    <source>
        <dbReference type="ARBA" id="ARBA00022807"/>
    </source>
</evidence>
<name>A0A242K8U7_9ENTE</name>
<comment type="similarity">
    <text evidence="1">Belongs to the peptidase C40 family.</text>
</comment>
<evidence type="ECO:0000259" key="7">
    <source>
        <dbReference type="PROSITE" id="PS51935"/>
    </source>
</evidence>
<dbReference type="EMBL" id="NGMM01000002">
    <property type="protein sequence ID" value="OTP17594.1"/>
    <property type="molecule type" value="Genomic_DNA"/>
</dbReference>
<dbReference type="OrthoDB" id="2139777at2"/>
<evidence type="ECO:0000313" key="9">
    <source>
        <dbReference type="EMBL" id="WYJ91201.1"/>
    </source>
</evidence>
<reference evidence="9" key="2">
    <citation type="submission" date="2017-05" db="EMBL/GenBank/DDBJ databases">
        <authorList>
            <consortium name="The Broad Institute Genomics Platform"/>
            <consortium name="The Broad Institute Genomic Center for Infectious Diseases"/>
            <person name="Earl A."/>
            <person name="Manson A."/>
            <person name="Schwartman J."/>
            <person name="Gilmore M."/>
            <person name="Abouelleil A."/>
            <person name="Cao P."/>
            <person name="Chapman S."/>
            <person name="Cusick C."/>
            <person name="Shea T."/>
            <person name="Young S."/>
            <person name="Neafsey D."/>
            <person name="Nusbaum C."/>
            <person name="Birren B."/>
        </authorList>
    </citation>
    <scope>NUCLEOTIDE SEQUENCE</scope>
    <source>
        <strain evidence="9">9E7_DIV0242</strain>
    </source>
</reference>
<evidence type="ECO:0000256" key="5">
    <source>
        <dbReference type="SAM" id="MobiDB-lite"/>
    </source>
</evidence>
<dbReference type="PROSITE" id="PS51781">
    <property type="entry name" value="SH3B"/>
    <property type="match status" value="1"/>
</dbReference>
<dbReference type="AlphaFoldDB" id="A0A242K8U7"/>
<feature type="domain" description="SH3b" evidence="6">
    <location>
        <begin position="174"/>
        <end position="243"/>
    </location>
</feature>
<evidence type="ECO:0000256" key="1">
    <source>
        <dbReference type="ARBA" id="ARBA00007074"/>
    </source>
</evidence>
<accession>A0A242K8U7</accession>
<evidence type="ECO:0000256" key="2">
    <source>
        <dbReference type="ARBA" id="ARBA00022670"/>
    </source>
</evidence>
<feature type="domain" description="NlpC/P60" evidence="7">
    <location>
        <begin position="1"/>
        <end position="143"/>
    </location>
</feature>
<dbReference type="InterPro" id="IPR008044">
    <property type="entry name" value="Phage_lysin"/>
</dbReference>
<dbReference type="Gene3D" id="3.90.1720.10">
    <property type="entry name" value="endopeptidase domain like (from Nostoc punctiforme)"/>
    <property type="match status" value="1"/>
</dbReference>
<feature type="region of interest" description="Disordered" evidence="5">
    <location>
        <begin position="143"/>
        <end position="167"/>
    </location>
</feature>
<dbReference type="InterPro" id="IPR038765">
    <property type="entry name" value="Papain-like_cys_pep_sf"/>
</dbReference>
<dbReference type="GO" id="GO:0008234">
    <property type="term" value="F:cysteine-type peptidase activity"/>
    <property type="evidence" value="ECO:0007669"/>
    <property type="project" value="UniProtKB-KW"/>
</dbReference>
<gene>
    <name evidence="8" type="ORF">A5888_001732</name>
    <name evidence="9" type="ORF">A5888_002969</name>
</gene>
<dbReference type="GO" id="GO:0006508">
    <property type="term" value="P:proteolysis"/>
    <property type="evidence" value="ECO:0007669"/>
    <property type="project" value="UniProtKB-KW"/>
</dbReference>
<dbReference type="SMART" id="SM00287">
    <property type="entry name" value="SH3b"/>
    <property type="match status" value="1"/>
</dbReference>
<feature type="compositionally biased region" description="Low complexity" evidence="5">
    <location>
        <begin position="143"/>
        <end position="163"/>
    </location>
</feature>
<sequence>MPNFETMIKWMADRVGNVTYSQNQRLGPYSYDCSSAVYFALRTGGFLAGNKMGNTDSLFNDLEAAGWKQVPLVNGYYAVKRGDIFIWGIRGASGGDFGHTGIFLNEKDQMIHCNFGYNGITINDHDTIWSYNGKPNVTVYRYSGQTSGNGSGSNESNTNNGGNVVETPKGEWLAESATFYPNTTINLRTAASTGASIIAKITPGQSIKYDAYKVDSNGHVWIRQPRANGTYGYLATGTTANGKRNGTPWGTFK</sequence>
<keyword evidence="4" id="KW-0788">Thiol protease</keyword>
<dbReference type="SUPFAM" id="SSF54001">
    <property type="entry name" value="Cysteine proteinases"/>
    <property type="match status" value="1"/>
</dbReference>
<dbReference type="Gene3D" id="2.30.30.40">
    <property type="entry name" value="SH3 Domains"/>
    <property type="match status" value="1"/>
</dbReference>
<evidence type="ECO:0000313" key="8">
    <source>
        <dbReference type="EMBL" id="OTP17594.1"/>
    </source>
</evidence>
<dbReference type="InterPro" id="IPR003646">
    <property type="entry name" value="SH3-like_bac-type"/>
</dbReference>
<keyword evidence="2" id="KW-0645">Protease</keyword>
<reference evidence="8" key="1">
    <citation type="submission" date="2017-05" db="EMBL/GenBank/DDBJ databases">
        <title>The Genome Sequence of Enterococcus sp. 9E7_DIV0242.</title>
        <authorList>
            <consortium name="The Broad Institute Genomics Platform"/>
            <consortium name="The Broad Institute Genomic Center for Infectious Diseases"/>
            <person name="Earl A."/>
            <person name="Manson A."/>
            <person name="Schwartman J."/>
            <person name="Gilmore M."/>
            <person name="Abouelleil A."/>
            <person name="Cao P."/>
            <person name="Chapman S."/>
            <person name="Cusick C."/>
            <person name="Shea T."/>
            <person name="Young S."/>
            <person name="Neafsey D."/>
            <person name="Nusbaum C."/>
            <person name="Birren B."/>
        </authorList>
    </citation>
    <scope>NUCLEOTIDE SEQUENCE [LARGE SCALE GENOMIC DNA]</scope>
    <source>
        <strain evidence="8">9E7_DIV0242</strain>
    </source>
</reference>
<evidence type="ECO:0000313" key="10">
    <source>
        <dbReference type="Proteomes" id="UP000195141"/>
    </source>
</evidence>
<dbReference type="Pfam" id="PF05382">
    <property type="entry name" value="Amidase_5"/>
    <property type="match status" value="1"/>
</dbReference>
<proteinExistence type="inferred from homology"/>
<dbReference type="PROSITE" id="PS51935">
    <property type="entry name" value="NLPC_P60"/>
    <property type="match status" value="1"/>
</dbReference>
<dbReference type="EMBL" id="CP147247">
    <property type="protein sequence ID" value="WYJ91201.1"/>
    <property type="molecule type" value="Genomic_DNA"/>
</dbReference>
<protein>
    <submittedName>
        <fullName evidence="8">Uncharacterized protein</fullName>
    </submittedName>
</protein>
<keyword evidence="10" id="KW-1185">Reference proteome</keyword>
<evidence type="ECO:0000259" key="6">
    <source>
        <dbReference type="PROSITE" id="PS51781"/>
    </source>
</evidence>
<evidence type="ECO:0000256" key="3">
    <source>
        <dbReference type="ARBA" id="ARBA00022801"/>
    </source>
</evidence>